<dbReference type="EMBL" id="DXFH01000009">
    <property type="protein sequence ID" value="HIX35300.1"/>
    <property type="molecule type" value="Genomic_DNA"/>
</dbReference>
<reference evidence="2" key="2">
    <citation type="submission" date="2021-04" db="EMBL/GenBank/DDBJ databases">
        <authorList>
            <person name="Gilroy R."/>
        </authorList>
    </citation>
    <scope>NUCLEOTIDE SEQUENCE</scope>
    <source>
        <strain evidence="2">ChiSxjej3B15-572</strain>
    </source>
</reference>
<keyword evidence="1" id="KW-0472">Membrane</keyword>
<keyword evidence="1" id="KW-0812">Transmembrane</keyword>
<evidence type="ECO:0000256" key="1">
    <source>
        <dbReference type="SAM" id="Phobius"/>
    </source>
</evidence>
<feature type="transmembrane region" description="Helical" evidence="1">
    <location>
        <begin position="31"/>
        <end position="53"/>
    </location>
</feature>
<comment type="caution">
    <text evidence="2">The sequence shown here is derived from an EMBL/GenBank/DDBJ whole genome shotgun (WGS) entry which is preliminary data.</text>
</comment>
<dbReference type="Proteomes" id="UP000824231">
    <property type="component" value="Unassembled WGS sequence"/>
</dbReference>
<protein>
    <submittedName>
        <fullName evidence="2">DUF308 domain-containing protein</fullName>
    </submittedName>
</protein>
<evidence type="ECO:0000313" key="3">
    <source>
        <dbReference type="Proteomes" id="UP000824231"/>
    </source>
</evidence>
<gene>
    <name evidence="2" type="ORF">H9856_02670</name>
</gene>
<sequence length="198" mass="21721">MLILLIFGGLMLILSVFYLMNSWQQYHQWKWATFLVLISLAATVYGAVNLPYWHHNSASQSSSQSTTSSQKSIKEFSNNGLQTQNGATQSEKEDAILRQLQNGYSKMGSVEFDRASKTYKIEPNTDTDNGKALNAILQNPSQADQAGWPGLTKSLCKTSAALKKTLGDGYTLSLMKPGDNSSAMFSAKDGSESYNAIK</sequence>
<accession>A0A9D2AL11</accession>
<reference evidence="2" key="1">
    <citation type="journal article" date="2021" name="PeerJ">
        <title>Extensive microbial diversity within the chicken gut microbiome revealed by metagenomics and culture.</title>
        <authorList>
            <person name="Gilroy R."/>
            <person name="Ravi A."/>
            <person name="Getino M."/>
            <person name="Pursley I."/>
            <person name="Horton D.L."/>
            <person name="Alikhan N.F."/>
            <person name="Baker D."/>
            <person name="Gharbi K."/>
            <person name="Hall N."/>
            <person name="Watson M."/>
            <person name="Adriaenssens E.M."/>
            <person name="Foster-Nyarko E."/>
            <person name="Jarju S."/>
            <person name="Secka A."/>
            <person name="Antonio M."/>
            <person name="Oren A."/>
            <person name="Chaudhuri R.R."/>
            <person name="La Ragione R."/>
            <person name="Hildebrand F."/>
            <person name="Pallen M.J."/>
        </authorList>
    </citation>
    <scope>NUCLEOTIDE SEQUENCE</scope>
    <source>
        <strain evidence="2">ChiSxjej3B15-572</strain>
    </source>
</reference>
<proteinExistence type="predicted"/>
<organism evidence="2 3">
    <name type="scientific">Candidatus Limosilactobacillus merdigallinarum</name>
    <dbReference type="NCBI Taxonomy" id="2838652"/>
    <lineage>
        <taxon>Bacteria</taxon>
        <taxon>Bacillati</taxon>
        <taxon>Bacillota</taxon>
        <taxon>Bacilli</taxon>
        <taxon>Lactobacillales</taxon>
        <taxon>Lactobacillaceae</taxon>
        <taxon>Limosilactobacillus</taxon>
    </lineage>
</organism>
<evidence type="ECO:0000313" key="2">
    <source>
        <dbReference type="EMBL" id="HIX35300.1"/>
    </source>
</evidence>
<dbReference type="AlphaFoldDB" id="A0A9D2AL11"/>
<keyword evidence="1" id="KW-1133">Transmembrane helix</keyword>
<name>A0A9D2AL11_9LACO</name>